<name>A0A084AZ53_STACB</name>
<dbReference type="PANTHER" id="PTHR43713">
    <property type="entry name" value="GLUTAMATE-1-SEMIALDEHYDE 2,1-AMINOMUTASE"/>
    <property type="match status" value="1"/>
</dbReference>
<dbReference type="InterPro" id="IPR015422">
    <property type="entry name" value="PyrdxlP-dep_Trfase_small"/>
</dbReference>
<evidence type="ECO:0000313" key="4">
    <source>
        <dbReference type="Proteomes" id="UP000028045"/>
    </source>
</evidence>
<gene>
    <name evidence="3" type="ORF">S7711_02731</name>
</gene>
<accession>A0A084AZ53</accession>
<dbReference type="Gene3D" id="3.40.640.10">
    <property type="entry name" value="Type I PLP-dependent aspartate aminotransferase-like (Major domain)"/>
    <property type="match status" value="1"/>
</dbReference>
<dbReference type="GO" id="GO:0030170">
    <property type="term" value="F:pyridoxal phosphate binding"/>
    <property type="evidence" value="ECO:0007669"/>
    <property type="project" value="InterPro"/>
</dbReference>
<organism evidence="3 4">
    <name type="scientific">Stachybotrys chartarum (strain CBS 109288 / IBT 7711)</name>
    <name type="common">Toxic black mold</name>
    <name type="synonym">Stilbospora chartarum</name>
    <dbReference type="NCBI Taxonomy" id="1280523"/>
    <lineage>
        <taxon>Eukaryota</taxon>
        <taxon>Fungi</taxon>
        <taxon>Dikarya</taxon>
        <taxon>Ascomycota</taxon>
        <taxon>Pezizomycotina</taxon>
        <taxon>Sordariomycetes</taxon>
        <taxon>Hypocreomycetidae</taxon>
        <taxon>Hypocreales</taxon>
        <taxon>Stachybotryaceae</taxon>
        <taxon>Stachybotrys</taxon>
    </lineage>
</organism>
<evidence type="ECO:0000256" key="2">
    <source>
        <dbReference type="ARBA" id="ARBA00022898"/>
    </source>
</evidence>
<dbReference type="Gene3D" id="2.60.120.10">
    <property type="entry name" value="Jelly Rolls"/>
    <property type="match status" value="1"/>
</dbReference>
<dbReference type="InterPro" id="IPR015421">
    <property type="entry name" value="PyrdxlP-dep_Trfase_major"/>
</dbReference>
<keyword evidence="4" id="KW-1185">Reference proteome</keyword>
<reference evidence="3 4" key="1">
    <citation type="journal article" date="2014" name="BMC Genomics">
        <title>Comparative genome sequencing reveals chemotype-specific gene clusters in the toxigenic black mold Stachybotrys.</title>
        <authorList>
            <person name="Semeiks J."/>
            <person name="Borek D."/>
            <person name="Otwinowski Z."/>
            <person name="Grishin N.V."/>
        </authorList>
    </citation>
    <scope>NUCLEOTIDE SEQUENCE [LARGE SCALE GENOMIC DNA]</scope>
    <source>
        <strain evidence="4">CBS 109288 / IBT 7711</strain>
    </source>
</reference>
<dbReference type="GO" id="GO:0008483">
    <property type="term" value="F:transaminase activity"/>
    <property type="evidence" value="ECO:0007669"/>
    <property type="project" value="InterPro"/>
</dbReference>
<protein>
    <recommendedName>
        <fullName evidence="5">Glutamate-1-semialdehyde 2,1-aminomutase</fullName>
    </recommendedName>
</protein>
<dbReference type="HOGENOM" id="CLU_016922_1_2_1"/>
<dbReference type="InterPro" id="IPR014710">
    <property type="entry name" value="RmlC-like_jellyroll"/>
</dbReference>
<dbReference type="EMBL" id="KL648432">
    <property type="protein sequence ID" value="KEY70582.1"/>
    <property type="molecule type" value="Genomic_DNA"/>
</dbReference>
<comment type="cofactor">
    <cofactor evidence="1">
        <name>pyridoxal 5'-phosphate</name>
        <dbReference type="ChEBI" id="CHEBI:597326"/>
    </cofactor>
</comment>
<dbReference type="SUPFAM" id="SSF53383">
    <property type="entry name" value="PLP-dependent transferases"/>
    <property type="match status" value="1"/>
</dbReference>
<dbReference type="SUPFAM" id="SSF51182">
    <property type="entry name" value="RmlC-like cupins"/>
    <property type="match status" value="1"/>
</dbReference>
<dbReference type="PANTHER" id="PTHR43713:SF3">
    <property type="entry name" value="GLUTAMATE-1-SEMIALDEHYDE 2,1-AMINOMUTASE 1, CHLOROPLASTIC-RELATED"/>
    <property type="match status" value="1"/>
</dbReference>
<proteinExistence type="predicted"/>
<dbReference type="InterPro" id="IPR011051">
    <property type="entry name" value="RmlC_Cupin_sf"/>
</dbReference>
<evidence type="ECO:0000313" key="3">
    <source>
        <dbReference type="EMBL" id="KEY70582.1"/>
    </source>
</evidence>
<evidence type="ECO:0008006" key="5">
    <source>
        <dbReference type="Google" id="ProtNLM"/>
    </source>
</evidence>
<dbReference type="Proteomes" id="UP000028045">
    <property type="component" value="Unassembled WGS sequence"/>
</dbReference>
<dbReference type="InterPro" id="IPR015424">
    <property type="entry name" value="PyrdxlP-dep_Trfase"/>
</dbReference>
<evidence type="ECO:0000256" key="1">
    <source>
        <dbReference type="ARBA" id="ARBA00001933"/>
    </source>
</evidence>
<dbReference type="Gene3D" id="3.90.1150.10">
    <property type="entry name" value="Aspartate Aminotransferase, domain 1"/>
    <property type="match status" value="1"/>
</dbReference>
<dbReference type="OrthoDB" id="425114at2759"/>
<keyword evidence="2" id="KW-0663">Pyridoxal phosphate</keyword>
<dbReference type="InterPro" id="IPR005814">
    <property type="entry name" value="Aminotrans_3"/>
</dbReference>
<dbReference type="Pfam" id="PF00202">
    <property type="entry name" value="Aminotran_3"/>
    <property type="match status" value="2"/>
</dbReference>
<dbReference type="CDD" id="cd00610">
    <property type="entry name" value="OAT_like"/>
    <property type="match status" value="1"/>
</dbReference>
<dbReference type="AlphaFoldDB" id="A0A084AZ53"/>
<sequence>MSPQTITAPSAEVVEDLENLPIAEHYGHGGFIDIFSSKPDSAAPIVTGFWKVDDFEDGTDIFEAPCDETKFVISGESTWKDAQSGRILQVNAGSAIWLPKGSRTVLVRSKGLKTFYVEQTFRPAFSQPTPAEAWFAKVEEGLSTAMNDYVNKNAASRRRYEAALEHMPGGNTRSVLHYEPYPLAFKSGRGCFVTSLDGEEYLDFVSEYSAALFGHSNPTITEAIHQAIDNGINLGGPGEGEVELAGLIKARFPSIDKLRFCNSGTEANTMALALATNVTRRRKILAFENGYHGGWLSFGVNPSPSTIPHDFILGRFNDIEYTKTLLSDDIAAIIVEPMQGAGGSIPGTKEFLRFLRDSATKYGALLIFDEVVTSRLYLSGLQGYLGITPDITTLGKYVGGGPSFGAFGGRDDIMDALDPRNSTAMAHSGTFNNNIFTMAAGIAAAKLMTQDRVDKANRLGDKLRDGINSTMQRFGSPNISATGFGSMIGLHFAGPEPARLRDGLWFYLISKGVYIGKRGFMALNFAHEEEHIERFLLAFGDYVDALILLIEALINYVAIDITMKQFENPPAIVAVVVDKNKKDEDTLGKADDFLLSWRNGKVD</sequence>